<name>A0A3N2CU99_9ACTN</name>
<proteinExistence type="predicted"/>
<sequence>MDASEPNLDQYLERVAGIDRSDRSSHLARAAILEQATILDYALNELIALPLAVDQAAANLLAFDIFARIPNDVRVGMLETLMKDHDLEDSWPFVIPVLRKVFGLRNRLAHGFVERVANDRIQITSYNRGKESSVEYSPQELGWLVWQSQVVRTELQDMWVRLLPEDDDWFVVWNGAAW</sequence>
<dbReference type="AlphaFoldDB" id="A0A3N2CU99"/>
<gene>
    <name evidence="1" type="ORF">EDD33_1942</name>
</gene>
<protein>
    <recommendedName>
        <fullName evidence="3">Apea-like HEPN domain-containing protein</fullName>
    </recommendedName>
</protein>
<reference evidence="1 2" key="1">
    <citation type="submission" date="2018-11" db="EMBL/GenBank/DDBJ databases">
        <title>Sequencing the genomes of 1000 actinobacteria strains.</title>
        <authorList>
            <person name="Klenk H.-P."/>
        </authorList>
    </citation>
    <scope>NUCLEOTIDE SEQUENCE [LARGE SCALE GENOMIC DNA]</scope>
    <source>
        <strain evidence="1 2">DSM 12652</strain>
    </source>
</reference>
<evidence type="ECO:0008006" key="3">
    <source>
        <dbReference type="Google" id="ProtNLM"/>
    </source>
</evidence>
<evidence type="ECO:0000313" key="1">
    <source>
        <dbReference type="EMBL" id="ROR91081.1"/>
    </source>
</evidence>
<dbReference type="OrthoDB" id="4964490at2"/>
<comment type="caution">
    <text evidence="1">The sequence shown here is derived from an EMBL/GenBank/DDBJ whole genome shotgun (WGS) entry which is preliminary data.</text>
</comment>
<organism evidence="1 2">
    <name type="scientific">Nocardioides aurantiacus</name>
    <dbReference type="NCBI Taxonomy" id="86796"/>
    <lineage>
        <taxon>Bacteria</taxon>
        <taxon>Bacillati</taxon>
        <taxon>Actinomycetota</taxon>
        <taxon>Actinomycetes</taxon>
        <taxon>Propionibacteriales</taxon>
        <taxon>Nocardioidaceae</taxon>
        <taxon>Nocardioides</taxon>
    </lineage>
</organism>
<dbReference type="RefSeq" id="WP_123390438.1">
    <property type="nucleotide sequence ID" value="NZ_RKHO01000001.1"/>
</dbReference>
<dbReference type="Proteomes" id="UP000281738">
    <property type="component" value="Unassembled WGS sequence"/>
</dbReference>
<keyword evidence="2" id="KW-1185">Reference proteome</keyword>
<dbReference type="EMBL" id="RKHO01000001">
    <property type="protein sequence ID" value="ROR91081.1"/>
    <property type="molecule type" value="Genomic_DNA"/>
</dbReference>
<accession>A0A3N2CU99</accession>
<evidence type="ECO:0000313" key="2">
    <source>
        <dbReference type="Proteomes" id="UP000281738"/>
    </source>
</evidence>